<sequence length="143" mass="16049">MEKLFFKLSVIDDYPPVSSESVWAEKISPTEMCIKNIPFYENEANLDDLVQVVPGQDGENIFQQIITPSGNSTIRIVFLEPVHAEINRVLETIVAMGCSWEGGSESFYSINVPEQTSLDDLVEFLVPESESGLLECEYGLIRQ</sequence>
<evidence type="ECO:0000313" key="2">
    <source>
        <dbReference type="Proteomes" id="UP000809529"/>
    </source>
</evidence>
<accession>A0ABS1ZKB8</accession>
<dbReference type="InterPro" id="IPR025361">
    <property type="entry name" value="DUF4265"/>
</dbReference>
<evidence type="ECO:0000313" key="1">
    <source>
        <dbReference type="EMBL" id="MBM1196914.1"/>
    </source>
</evidence>
<reference evidence="1 2" key="1">
    <citation type="submission" date="2020-01" db="EMBL/GenBank/DDBJ databases">
        <title>Comparative genomics of meat spoilage bacteria.</title>
        <authorList>
            <person name="Hilgarth M."/>
            <person name="Vogel R.F."/>
        </authorList>
    </citation>
    <scope>NUCLEOTIDE SEQUENCE [LARGE SCALE GENOMIC DNA]</scope>
    <source>
        <strain evidence="1 2">TMW2.2077</strain>
    </source>
</reference>
<dbReference type="Proteomes" id="UP000809529">
    <property type="component" value="Unassembled WGS sequence"/>
</dbReference>
<organism evidence="1 2">
    <name type="scientific">Pseudomonas weihenstephanensis</name>
    <dbReference type="NCBI Taxonomy" id="1608994"/>
    <lineage>
        <taxon>Bacteria</taxon>
        <taxon>Pseudomonadati</taxon>
        <taxon>Pseudomonadota</taxon>
        <taxon>Gammaproteobacteria</taxon>
        <taxon>Pseudomonadales</taxon>
        <taxon>Pseudomonadaceae</taxon>
        <taxon>Pseudomonas</taxon>
    </lineage>
</organism>
<dbReference type="Pfam" id="PF14085">
    <property type="entry name" value="DUF4265"/>
    <property type="match status" value="1"/>
</dbReference>
<dbReference type="RefSeq" id="WP_203303431.1">
    <property type="nucleotide sequence ID" value="NZ_JAAEBW010000010.1"/>
</dbReference>
<keyword evidence="2" id="KW-1185">Reference proteome</keyword>
<gene>
    <name evidence="1" type="ORF">GYN02_17255</name>
</gene>
<comment type="caution">
    <text evidence="1">The sequence shown here is derived from an EMBL/GenBank/DDBJ whole genome shotgun (WGS) entry which is preliminary data.</text>
</comment>
<name>A0ABS1ZKB8_9PSED</name>
<proteinExistence type="predicted"/>
<protein>
    <submittedName>
        <fullName evidence="1">DUF4265 domain-containing protein</fullName>
    </submittedName>
</protein>
<dbReference type="EMBL" id="JAAEBW010000010">
    <property type="protein sequence ID" value="MBM1196914.1"/>
    <property type="molecule type" value="Genomic_DNA"/>
</dbReference>